<feature type="domain" description="RNase H type-1" evidence="1">
    <location>
        <begin position="87"/>
        <end position="226"/>
    </location>
</feature>
<dbReference type="InterPro" id="IPR012337">
    <property type="entry name" value="RNaseH-like_sf"/>
</dbReference>
<dbReference type="EMBL" id="FWEW01000736">
    <property type="protein sequence ID" value="SLM35555.1"/>
    <property type="molecule type" value="Genomic_DNA"/>
</dbReference>
<dbReference type="GO" id="GO:0003676">
    <property type="term" value="F:nucleic acid binding"/>
    <property type="evidence" value="ECO:0007669"/>
    <property type="project" value="InterPro"/>
</dbReference>
<accession>A0A1W5CXT2</accession>
<dbReference type="Pfam" id="PF00075">
    <property type="entry name" value="RNase_H"/>
    <property type="match status" value="1"/>
</dbReference>
<dbReference type="Gene3D" id="3.30.420.10">
    <property type="entry name" value="Ribonuclease H-like superfamily/Ribonuclease H"/>
    <property type="match status" value="1"/>
</dbReference>
<dbReference type="PROSITE" id="PS50879">
    <property type="entry name" value="RNASE_H_1"/>
    <property type="match status" value="1"/>
</dbReference>
<evidence type="ECO:0000313" key="3">
    <source>
        <dbReference type="Proteomes" id="UP000192927"/>
    </source>
</evidence>
<dbReference type="SUPFAM" id="SSF53098">
    <property type="entry name" value="Ribonuclease H-like"/>
    <property type="match status" value="1"/>
</dbReference>
<dbReference type="AlphaFoldDB" id="A0A1W5CXT2"/>
<dbReference type="InterPro" id="IPR036397">
    <property type="entry name" value="RNaseH_sf"/>
</dbReference>
<dbReference type="GO" id="GO:0004523">
    <property type="term" value="F:RNA-DNA hybrid ribonuclease activity"/>
    <property type="evidence" value="ECO:0007669"/>
    <property type="project" value="InterPro"/>
</dbReference>
<organism evidence="2 3">
    <name type="scientific">Lasallia pustulata</name>
    <dbReference type="NCBI Taxonomy" id="136370"/>
    <lineage>
        <taxon>Eukaryota</taxon>
        <taxon>Fungi</taxon>
        <taxon>Dikarya</taxon>
        <taxon>Ascomycota</taxon>
        <taxon>Pezizomycotina</taxon>
        <taxon>Lecanoromycetes</taxon>
        <taxon>OSLEUM clade</taxon>
        <taxon>Umbilicariomycetidae</taxon>
        <taxon>Umbilicariales</taxon>
        <taxon>Umbilicariaceae</taxon>
        <taxon>Lasallia</taxon>
    </lineage>
</organism>
<name>A0A1W5CXT2_9LECA</name>
<keyword evidence="3" id="KW-1185">Reference proteome</keyword>
<evidence type="ECO:0000313" key="2">
    <source>
        <dbReference type="EMBL" id="SLM35555.1"/>
    </source>
</evidence>
<dbReference type="InterPro" id="IPR002156">
    <property type="entry name" value="RNaseH_domain"/>
</dbReference>
<protein>
    <submittedName>
        <fullName evidence="2">Protein</fullName>
    </submittedName>
</protein>
<reference evidence="3" key="1">
    <citation type="submission" date="2017-03" db="EMBL/GenBank/DDBJ databases">
        <authorList>
            <person name="Sharma R."/>
            <person name="Thines M."/>
        </authorList>
    </citation>
    <scope>NUCLEOTIDE SEQUENCE [LARGE SCALE GENOMIC DNA]</scope>
</reference>
<sequence length="408" mass="45559">MCRILTSSIHQELTEGQRIRQRRAQKLWSPIERTAIQGRVDGWIPNILPEIRHSYVVPPWWTAPAIYIASSADNGIKAHDINALCRDDGVLDIFTDGSAIGGYVGAAAVAPRLKEGRLCYMGTEEMTTVFGAELQGIVMATAMTMTIKETQIQNLWAVNIYVDNQAAIRASANPGRQSGQYLLKEIVQGIDRLRGAGIRVQIHWIPAHVGVPGNEEADRAAKTAAQGPRTYSREVFYMLATCKQKLRKRVFRQWAKEWENGVTGRTIFHLEKEPNLGVLTKHTGIRRPLSSLITQLRTGKIALAHYLHMIQRRDSPRCPCSQGIQTVRHILTECPRTQDLREELLGRAHDIRRILKDSALVKAAAILVLRGNLLGQFQDVTEASDDLQAQEKPLEDPGADGSMTANHY</sequence>
<proteinExistence type="predicted"/>
<evidence type="ECO:0000259" key="1">
    <source>
        <dbReference type="PROSITE" id="PS50879"/>
    </source>
</evidence>
<dbReference type="CDD" id="cd09276">
    <property type="entry name" value="Rnase_HI_RT_non_LTR"/>
    <property type="match status" value="1"/>
</dbReference>
<dbReference type="Proteomes" id="UP000192927">
    <property type="component" value="Unassembled WGS sequence"/>
</dbReference>